<feature type="transmembrane region" description="Helical" evidence="1">
    <location>
        <begin position="37"/>
        <end position="56"/>
    </location>
</feature>
<keyword evidence="1" id="KW-0812">Transmembrane</keyword>
<comment type="caution">
    <text evidence="2">The sequence shown here is derived from an EMBL/GenBank/DDBJ whole genome shotgun (WGS) entry which is preliminary data.</text>
</comment>
<evidence type="ECO:0000256" key="1">
    <source>
        <dbReference type="SAM" id="Phobius"/>
    </source>
</evidence>
<proteinExistence type="predicted"/>
<keyword evidence="1" id="KW-1133">Transmembrane helix</keyword>
<reference evidence="2 3" key="1">
    <citation type="submission" date="2023-09" db="EMBL/GenBank/DDBJ databases">
        <title>Multi-omics analysis of a traditional fermented food reveals byproduct-associated fungal strains for waste-to-food upcycling.</title>
        <authorList>
            <consortium name="Lawrence Berkeley National Laboratory"/>
            <person name="Rekdal V.M."/>
            <person name="Villalobos-Escobedo J.M."/>
            <person name="Rodriguez-Valeron N."/>
            <person name="Garcia M.O."/>
            <person name="Vasquez D.P."/>
            <person name="Damayanti I."/>
            <person name="Sorensen P.M."/>
            <person name="Baidoo E.E."/>
            <person name="De Carvalho A.C."/>
            <person name="Riley R."/>
            <person name="Lipzen A."/>
            <person name="He G."/>
            <person name="Yan M."/>
            <person name="Haridas S."/>
            <person name="Daum C."/>
            <person name="Yoshinaga Y."/>
            <person name="Ng V."/>
            <person name="Grigoriev I.V."/>
            <person name="Munk R."/>
            <person name="Nuraida L."/>
            <person name="Wijaya C.H."/>
            <person name="Morales P.-C."/>
            <person name="Keasling J.D."/>
        </authorList>
    </citation>
    <scope>NUCLEOTIDE SEQUENCE [LARGE SCALE GENOMIC DNA]</scope>
    <source>
        <strain evidence="2 3">FGSC 2613</strain>
    </source>
</reference>
<evidence type="ECO:0000313" key="2">
    <source>
        <dbReference type="EMBL" id="KAL0471929.1"/>
    </source>
</evidence>
<evidence type="ECO:0000313" key="3">
    <source>
        <dbReference type="Proteomes" id="UP001451303"/>
    </source>
</evidence>
<gene>
    <name evidence="2" type="ORF">QR685DRAFT_219454</name>
</gene>
<dbReference type="EMBL" id="JAVLET010000003">
    <property type="protein sequence ID" value="KAL0471929.1"/>
    <property type="molecule type" value="Genomic_DNA"/>
</dbReference>
<accession>A0ABR3DGW9</accession>
<dbReference type="Proteomes" id="UP001451303">
    <property type="component" value="Unassembled WGS sequence"/>
</dbReference>
<name>A0ABR3DGW9_NEUIN</name>
<feature type="transmembrane region" description="Helical" evidence="1">
    <location>
        <begin position="6"/>
        <end position="25"/>
    </location>
</feature>
<organism evidence="2 3">
    <name type="scientific">Neurospora intermedia</name>
    <dbReference type="NCBI Taxonomy" id="5142"/>
    <lineage>
        <taxon>Eukaryota</taxon>
        <taxon>Fungi</taxon>
        <taxon>Dikarya</taxon>
        <taxon>Ascomycota</taxon>
        <taxon>Pezizomycotina</taxon>
        <taxon>Sordariomycetes</taxon>
        <taxon>Sordariomycetidae</taxon>
        <taxon>Sordariales</taxon>
        <taxon>Sordariaceae</taxon>
        <taxon>Neurospora</taxon>
    </lineage>
</organism>
<protein>
    <recommendedName>
        <fullName evidence="4">Secreted protein</fullName>
    </recommendedName>
</protein>
<evidence type="ECO:0008006" key="4">
    <source>
        <dbReference type="Google" id="ProtNLM"/>
    </source>
</evidence>
<keyword evidence="3" id="KW-1185">Reference proteome</keyword>
<keyword evidence="1" id="KW-0472">Membrane</keyword>
<sequence>MGRKQFLFPFPFSLFFFFFFFFSWFSSKIPIYRRLTGCGYLLFARILSVFAFRLKLSYLSTFLLSRYHLDSVHGHG</sequence>